<dbReference type="AlphaFoldDB" id="A0A7X0TQ60"/>
<dbReference type="Pfam" id="PF13518">
    <property type="entry name" value="HTH_28"/>
    <property type="match status" value="1"/>
</dbReference>
<dbReference type="RefSeq" id="WP_185373766.1">
    <property type="nucleotide sequence ID" value="NZ_JAAROL010000002.1"/>
</dbReference>
<evidence type="ECO:0000259" key="1">
    <source>
        <dbReference type="PROSITE" id="PS50994"/>
    </source>
</evidence>
<reference evidence="2 3" key="1">
    <citation type="submission" date="2020-03" db="EMBL/GenBank/DDBJ databases">
        <title>Soil Listeria distribution.</title>
        <authorList>
            <person name="Liao J."/>
            <person name="Wiedmann M."/>
        </authorList>
    </citation>
    <scope>NUCLEOTIDE SEQUENCE [LARGE SCALE GENOMIC DNA]</scope>
    <source>
        <strain evidence="2 3">FSL L7-1833</strain>
    </source>
</reference>
<dbReference type="Pfam" id="PF09299">
    <property type="entry name" value="Mu-transpos_C"/>
    <property type="match status" value="1"/>
</dbReference>
<dbReference type="Gene3D" id="3.30.420.10">
    <property type="entry name" value="Ribonuclease H-like superfamily/Ribonuclease H"/>
    <property type="match status" value="1"/>
</dbReference>
<dbReference type="Proteomes" id="UP000532866">
    <property type="component" value="Unassembled WGS sequence"/>
</dbReference>
<dbReference type="GO" id="GO:0003676">
    <property type="term" value="F:nucleic acid binding"/>
    <property type="evidence" value="ECO:0007669"/>
    <property type="project" value="InterPro"/>
</dbReference>
<protein>
    <submittedName>
        <fullName evidence="2">DDE-type integrase/transposase/recombinase</fullName>
    </submittedName>
</protein>
<evidence type="ECO:0000313" key="2">
    <source>
        <dbReference type="EMBL" id="MBC1332001.1"/>
    </source>
</evidence>
<gene>
    <name evidence="2" type="ORF">HB759_08625</name>
</gene>
<accession>A0A7X0TQ60</accession>
<dbReference type="EMBL" id="JAAROL010000002">
    <property type="protein sequence ID" value="MBC1332001.1"/>
    <property type="molecule type" value="Genomic_DNA"/>
</dbReference>
<dbReference type="PANTHER" id="PTHR35004">
    <property type="entry name" value="TRANSPOSASE RV3428C-RELATED"/>
    <property type="match status" value="1"/>
</dbReference>
<dbReference type="InterPro" id="IPR009004">
    <property type="entry name" value="Transposase_Mu_C"/>
</dbReference>
<dbReference type="InterPro" id="IPR009057">
    <property type="entry name" value="Homeodomain-like_sf"/>
</dbReference>
<comment type="caution">
    <text evidence="2">The sequence shown here is derived from an EMBL/GenBank/DDBJ whole genome shotgun (WGS) entry which is preliminary data.</text>
</comment>
<dbReference type="SUPFAM" id="SSF46689">
    <property type="entry name" value="Homeodomain-like"/>
    <property type="match status" value="1"/>
</dbReference>
<dbReference type="InterPro" id="IPR012337">
    <property type="entry name" value="RNaseH-like_sf"/>
</dbReference>
<dbReference type="InterPro" id="IPR001584">
    <property type="entry name" value="Integrase_cat-core"/>
</dbReference>
<dbReference type="PROSITE" id="PS50994">
    <property type="entry name" value="INTEGRASE"/>
    <property type="match status" value="1"/>
</dbReference>
<dbReference type="GO" id="GO:0015074">
    <property type="term" value="P:DNA integration"/>
    <property type="evidence" value="ECO:0007669"/>
    <property type="project" value="InterPro"/>
</dbReference>
<dbReference type="InterPro" id="IPR015378">
    <property type="entry name" value="Transposase-like_Mu_C"/>
</dbReference>
<dbReference type="InterPro" id="IPR055247">
    <property type="entry name" value="InsJ-like_HTH"/>
</dbReference>
<dbReference type="SUPFAM" id="SSF53098">
    <property type="entry name" value="Ribonuclease H-like"/>
    <property type="match status" value="1"/>
</dbReference>
<dbReference type="Pfam" id="PF00665">
    <property type="entry name" value="rve"/>
    <property type="match status" value="1"/>
</dbReference>
<dbReference type="InterPro" id="IPR036397">
    <property type="entry name" value="RNaseH_sf"/>
</dbReference>
<organism evidence="2 3">
    <name type="scientific">Listeria booriae</name>
    <dbReference type="NCBI Taxonomy" id="1552123"/>
    <lineage>
        <taxon>Bacteria</taxon>
        <taxon>Bacillati</taxon>
        <taxon>Bacillota</taxon>
        <taxon>Bacilli</taxon>
        <taxon>Bacillales</taxon>
        <taxon>Listeriaceae</taxon>
        <taxon>Listeria</taxon>
    </lineage>
</organism>
<evidence type="ECO:0000313" key="3">
    <source>
        <dbReference type="Proteomes" id="UP000532866"/>
    </source>
</evidence>
<name>A0A7X0TQ60_9LIST</name>
<sequence>MNKYKIPLTAYPEQVRELAVHRYKVIEPYLLHEKTCKHIIEETGLSERTIWYWISQYRMDGLKGLLREPRKDKGSIRVAREVKEQTTKLLLQHKKRSIASIHREMCTFCGLNNFAAPSYHQVYAISKNLSPRLKKLAHDGMKSYQNKYDIVYRREASHPNEIWQADHTLLDIVVATGPNKQGRPWLTIIMDDYSRSIAGYYLSLKAPSSIQTALALYQAIKPKEKKQWAINGIPEKFYTDHGSDFVSKHMEQVAIDLKMNLLFSKVGVPRGRGKIERFFLTVNQMLLQELPGYIPAGQQKQLLTYKELDSKIEHFITEVYHQKVHGTIKETPLALWNEGQFLPNLPENMEDLALLLLHVAKTRKVHSDGIYFQGLKYMNTNLAAYVNESVIIRYNPRDLAEIKVFYQDQFLCSAIADEISSYKISVDDISKARRKLSTALKLELQFHKTVSEEAIQLSQRTEELTPVNSTSKLKRYTHE</sequence>
<dbReference type="SUPFAM" id="SSF50610">
    <property type="entry name" value="mu transposase, C-terminal domain"/>
    <property type="match status" value="1"/>
</dbReference>
<feature type="domain" description="Integrase catalytic" evidence="1">
    <location>
        <begin position="155"/>
        <end position="340"/>
    </location>
</feature>
<proteinExistence type="predicted"/>
<dbReference type="PANTHER" id="PTHR35004:SF6">
    <property type="entry name" value="TRANSPOSASE"/>
    <property type="match status" value="1"/>
</dbReference>